<dbReference type="RefSeq" id="WP_141270624.1">
    <property type="nucleotide sequence ID" value="NZ_BJLH01000005.1"/>
</dbReference>
<sequence length="112" mass="12135">MLITFKCKAYANVILFGDIGLQMLKMMGHSGAVNGAILASDVPAALKQLKAAIDIERSAPTIEEREDDDEEQEMIDPPVSLVHRALPLIELLSAAEKQSCNVMWEATGDIAP</sequence>
<gene>
    <name evidence="1" type="ORF">VCO01S_13750</name>
</gene>
<dbReference type="AlphaFoldDB" id="A0A4Y3IM92"/>
<accession>A0A4Y3IM92</accession>
<reference evidence="1 2" key="1">
    <citation type="submission" date="2019-06" db="EMBL/GenBank/DDBJ databases">
        <title>Whole genome shotgun sequence of Vibrio comitans NBRC 102076.</title>
        <authorList>
            <person name="Hosoyama A."/>
            <person name="Uohara A."/>
            <person name="Ohji S."/>
            <person name="Ichikawa N."/>
        </authorList>
    </citation>
    <scope>NUCLEOTIDE SEQUENCE [LARGE SCALE GENOMIC DNA]</scope>
    <source>
        <strain evidence="1 2">NBRC 102076</strain>
    </source>
</reference>
<evidence type="ECO:0008006" key="3">
    <source>
        <dbReference type="Google" id="ProtNLM"/>
    </source>
</evidence>
<dbReference type="Pfam" id="PF08895">
    <property type="entry name" value="DUF1840"/>
    <property type="match status" value="1"/>
</dbReference>
<dbReference type="OrthoDB" id="5625523at2"/>
<protein>
    <recommendedName>
        <fullName evidence="3">DUF1840 domain-containing protein</fullName>
    </recommendedName>
</protein>
<dbReference type="InterPro" id="IPR014991">
    <property type="entry name" value="DUF1840"/>
</dbReference>
<keyword evidence="2" id="KW-1185">Reference proteome</keyword>
<organism evidence="1 2">
    <name type="scientific">Vibrio comitans NBRC 102076</name>
    <dbReference type="NCBI Taxonomy" id="1219078"/>
    <lineage>
        <taxon>Bacteria</taxon>
        <taxon>Pseudomonadati</taxon>
        <taxon>Pseudomonadota</taxon>
        <taxon>Gammaproteobacteria</taxon>
        <taxon>Vibrionales</taxon>
        <taxon>Vibrionaceae</taxon>
        <taxon>Vibrio</taxon>
    </lineage>
</organism>
<dbReference type="EMBL" id="BJLH01000005">
    <property type="protein sequence ID" value="GEA60182.1"/>
    <property type="molecule type" value="Genomic_DNA"/>
</dbReference>
<name>A0A4Y3IM92_9VIBR</name>
<evidence type="ECO:0000313" key="2">
    <source>
        <dbReference type="Proteomes" id="UP000318242"/>
    </source>
</evidence>
<proteinExistence type="predicted"/>
<comment type="caution">
    <text evidence="1">The sequence shown here is derived from an EMBL/GenBank/DDBJ whole genome shotgun (WGS) entry which is preliminary data.</text>
</comment>
<evidence type="ECO:0000313" key="1">
    <source>
        <dbReference type="EMBL" id="GEA60182.1"/>
    </source>
</evidence>
<dbReference type="Proteomes" id="UP000318242">
    <property type="component" value="Unassembled WGS sequence"/>
</dbReference>